<accession>A0A0F9JU85</accession>
<proteinExistence type="predicted"/>
<evidence type="ECO:0000313" key="1">
    <source>
        <dbReference type="EMBL" id="KKM66036.1"/>
    </source>
</evidence>
<organism evidence="1">
    <name type="scientific">marine sediment metagenome</name>
    <dbReference type="NCBI Taxonomy" id="412755"/>
    <lineage>
        <taxon>unclassified sequences</taxon>
        <taxon>metagenomes</taxon>
        <taxon>ecological metagenomes</taxon>
    </lineage>
</organism>
<dbReference type="AlphaFoldDB" id="A0A0F9JU85"/>
<reference evidence="1" key="1">
    <citation type="journal article" date="2015" name="Nature">
        <title>Complex archaea that bridge the gap between prokaryotes and eukaryotes.</title>
        <authorList>
            <person name="Spang A."/>
            <person name="Saw J.H."/>
            <person name="Jorgensen S.L."/>
            <person name="Zaremba-Niedzwiedzka K."/>
            <person name="Martijn J."/>
            <person name="Lind A.E."/>
            <person name="van Eijk R."/>
            <person name="Schleper C."/>
            <person name="Guy L."/>
            <person name="Ettema T.J."/>
        </authorList>
    </citation>
    <scope>NUCLEOTIDE SEQUENCE</scope>
</reference>
<gene>
    <name evidence="1" type="ORF">LCGC14_1485230</name>
</gene>
<sequence>MANPVPNLNDGSANRSPVKWTVYLVDGAIEIDDETAWLTKATAGAYTLAAPTNPDMNGLEITMVTTTAAAHVVTGVYLPTGTTLTFTAAAGNQATA</sequence>
<comment type="caution">
    <text evidence="1">The sequence shown here is derived from an EMBL/GenBank/DDBJ whole genome shotgun (WGS) entry which is preliminary data.</text>
</comment>
<name>A0A0F9JU85_9ZZZZ</name>
<dbReference type="EMBL" id="LAZR01010612">
    <property type="protein sequence ID" value="KKM66036.1"/>
    <property type="molecule type" value="Genomic_DNA"/>
</dbReference>
<protein>
    <submittedName>
        <fullName evidence="1">Uncharacterized protein</fullName>
    </submittedName>
</protein>
<feature type="non-terminal residue" evidence="1">
    <location>
        <position position="96"/>
    </location>
</feature>